<dbReference type="HOGENOM" id="CLU_132472_1_0_4"/>
<name>A0A077DGM0_9BURK</name>
<keyword evidence="1" id="KW-1133">Transmembrane helix</keyword>
<keyword evidence="3" id="KW-1185">Reference proteome</keyword>
<feature type="transmembrane region" description="Helical" evidence="1">
    <location>
        <begin position="85"/>
        <end position="105"/>
    </location>
</feature>
<protein>
    <submittedName>
        <fullName evidence="2">Membrane protein</fullName>
    </submittedName>
</protein>
<organism evidence="2 3">
    <name type="scientific">Basilea psittacipulmonis DSM 24701</name>
    <dbReference type="NCBI Taxonomy" id="1072685"/>
    <lineage>
        <taxon>Bacteria</taxon>
        <taxon>Pseudomonadati</taxon>
        <taxon>Pseudomonadota</taxon>
        <taxon>Betaproteobacteria</taxon>
        <taxon>Burkholderiales</taxon>
        <taxon>Alcaligenaceae</taxon>
        <taxon>Basilea</taxon>
    </lineage>
</organism>
<feature type="transmembrane region" description="Helical" evidence="1">
    <location>
        <begin position="62"/>
        <end position="79"/>
    </location>
</feature>
<gene>
    <name evidence="2" type="ORF">IX83_08210</name>
</gene>
<dbReference type="Proteomes" id="UP000028945">
    <property type="component" value="Chromosome"/>
</dbReference>
<sequence length="150" mass="16238">MSTKIVEWFILLAIFCAINLTGNVIGYGSSFDEAAIGLLMLLGLTLLGMIAAEVIPFPMPSIGYISLFALIVTLPSVPFSETFVYYTGKISLLSITTPCLAYAGISIGRNWADFRRLGWRAMVVCLAVFLGTYLGSAIIAEIVLRFQGLV</sequence>
<dbReference type="AlphaFoldDB" id="A0A077DGM0"/>
<keyword evidence="1" id="KW-0472">Membrane</keyword>
<keyword evidence="1" id="KW-0812">Transmembrane</keyword>
<feature type="transmembrane region" description="Helical" evidence="1">
    <location>
        <begin position="117"/>
        <end position="144"/>
    </location>
</feature>
<dbReference type="KEGG" id="bpsi:IX83_08210"/>
<dbReference type="eggNOG" id="ENOG5031UAF">
    <property type="taxonomic scope" value="Bacteria"/>
</dbReference>
<dbReference type="EMBL" id="CP009238">
    <property type="protein sequence ID" value="AIL33281.1"/>
    <property type="molecule type" value="Genomic_DNA"/>
</dbReference>
<proteinExistence type="predicted"/>
<evidence type="ECO:0000256" key="1">
    <source>
        <dbReference type="SAM" id="Phobius"/>
    </source>
</evidence>
<evidence type="ECO:0000313" key="3">
    <source>
        <dbReference type="Proteomes" id="UP000028945"/>
    </source>
</evidence>
<feature type="transmembrane region" description="Helical" evidence="1">
    <location>
        <begin position="7"/>
        <end position="28"/>
    </location>
</feature>
<dbReference type="RefSeq" id="WP_038501160.1">
    <property type="nucleotide sequence ID" value="NZ_AFWK01000084.1"/>
</dbReference>
<dbReference type="STRING" id="1072685.IX83_08210"/>
<reference evidence="2 3" key="1">
    <citation type="journal article" date="2014" name="BMC Genomics">
        <title>A genomic perspective on a new bacterial genus and species from the Alcaligenaceae family, Basilea psittacipulmonis.</title>
        <authorList>
            <person name="Whiteson K.L."/>
            <person name="Hernandez D."/>
            <person name="Lazarevic V."/>
            <person name="Gaia N."/>
            <person name="Farinelli L."/>
            <person name="Francois P."/>
            <person name="Pilo P."/>
            <person name="Frey J."/>
            <person name="Schrenzel J."/>
        </authorList>
    </citation>
    <scope>NUCLEOTIDE SEQUENCE [LARGE SCALE GENOMIC DNA]</scope>
    <source>
        <strain evidence="2 3">DSM 24701</strain>
    </source>
</reference>
<accession>A0A077DGM0</accession>
<feature type="transmembrane region" description="Helical" evidence="1">
    <location>
        <begin position="34"/>
        <end position="55"/>
    </location>
</feature>
<evidence type="ECO:0000313" key="2">
    <source>
        <dbReference type="EMBL" id="AIL33281.1"/>
    </source>
</evidence>